<evidence type="ECO:0000259" key="4">
    <source>
        <dbReference type="PROSITE" id="PS50995"/>
    </source>
</evidence>
<name>A0A0R1WP21_9LACO</name>
<evidence type="ECO:0000313" key="5">
    <source>
        <dbReference type="EMBL" id="KRM19393.1"/>
    </source>
</evidence>
<dbReference type="InterPro" id="IPR000835">
    <property type="entry name" value="HTH_MarR-typ"/>
</dbReference>
<feature type="domain" description="HTH marR-type" evidence="4">
    <location>
        <begin position="1"/>
        <end position="140"/>
    </location>
</feature>
<dbReference type="Gene3D" id="1.10.10.10">
    <property type="entry name" value="Winged helix-like DNA-binding domain superfamily/Winged helix DNA-binding domain"/>
    <property type="match status" value="1"/>
</dbReference>
<dbReference type="EMBL" id="AZGD01000050">
    <property type="protein sequence ID" value="KRM19393.1"/>
    <property type="molecule type" value="Genomic_DNA"/>
</dbReference>
<keyword evidence="1" id="KW-0805">Transcription regulation</keyword>
<dbReference type="RefSeq" id="WP_025022367.1">
    <property type="nucleotide sequence ID" value="NZ_AZGD01000050.1"/>
</dbReference>
<dbReference type="Pfam" id="PF01047">
    <property type="entry name" value="MarR"/>
    <property type="match status" value="1"/>
</dbReference>
<dbReference type="PANTHER" id="PTHR42756">
    <property type="entry name" value="TRANSCRIPTIONAL REGULATOR, MARR"/>
    <property type="match status" value="1"/>
</dbReference>
<dbReference type="SMART" id="SM00347">
    <property type="entry name" value="HTH_MARR"/>
    <property type="match status" value="1"/>
</dbReference>
<sequence length="146" mass="17167">MNARYDYINDALEKIYADILWIEEKELRKSNFNDITIKELHAINAISMYDHQTASQVAKKLHLSPGTLTSTVDRLCKKGYVERIRQDSDRRVIRLGLTRKGRLVFRAHEAFHKMMVKSFLKDLDENETATIEKSIRNLEEFLKEHS</sequence>
<keyword evidence="3" id="KW-0804">Transcription</keyword>
<protein>
    <submittedName>
        <fullName evidence="5">MarR family transcriptional regulator</fullName>
    </submittedName>
</protein>
<dbReference type="PROSITE" id="PS50995">
    <property type="entry name" value="HTH_MARR_2"/>
    <property type="match status" value="1"/>
</dbReference>
<reference evidence="5 6" key="1">
    <citation type="journal article" date="2015" name="Genome Announc.">
        <title>Expanding the biotechnology potential of lactobacilli through comparative genomics of 213 strains and associated genera.</title>
        <authorList>
            <person name="Sun Z."/>
            <person name="Harris H.M."/>
            <person name="McCann A."/>
            <person name="Guo C."/>
            <person name="Argimon S."/>
            <person name="Zhang W."/>
            <person name="Yang X."/>
            <person name="Jeffery I.B."/>
            <person name="Cooney J.C."/>
            <person name="Kagawa T.F."/>
            <person name="Liu W."/>
            <person name="Song Y."/>
            <person name="Salvetti E."/>
            <person name="Wrobel A."/>
            <person name="Rasinkangas P."/>
            <person name="Parkhill J."/>
            <person name="Rea M.C."/>
            <person name="O'Sullivan O."/>
            <person name="Ritari J."/>
            <person name="Douillard F.P."/>
            <person name="Paul Ross R."/>
            <person name="Yang R."/>
            <person name="Briner A.E."/>
            <person name="Felis G.E."/>
            <person name="de Vos W.M."/>
            <person name="Barrangou R."/>
            <person name="Klaenhammer T.R."/>
            <person name="Caufield P.W."/>
            <person name="Cui Y."/>
            <person name="Zhang H."/>
            <person name="O'Toole P.W."/>
        </authorList>
    </citation>
    <scope>NUCLEOTIDE SEQUENCE [LARGE SCALE GENOMIC DNA]</scope>
    <source>
        <strain evidence="5 6">DSM 18933</strain>
    </source>
</reference>
<proteinExistence type="predicted"/>
<dbReference type="PRINTS" id="PR00598">
    <property type="entry name" value="HTHMARR"/>
</dbReference>
<keyword evidence="2" id="KW-0238">DNA-binding</keyword>
<evidence type="ECO:0000313" key="6">
    <source>
        <dbReference type="Proteomes" id="UP000051054"/>
    </source>
</evidence>
<dbReference type="OrthoDB" id="5461037at2"/>
<comment type="caution">
    <text evidence="5">The sequence shown here is derived from an EMBL/GenBank/DDBJ whole genome shotgun (WGS) entry which is preliminary data.</text>
</comment>
<keyword evidence="6" id="KW-1185">Reference proteome</keyword>
<evidence type="ECO:0000256" key="3">
    <source>
        <dbReference type="ARBA" id="ARBA00023163"/>
    </source>
</evidence>
<dbReference type="PANTHER" id="PTHR42756:SF1">
    <property type="entry name" value="TRANSCRIPTIONAL REPRESSOR OF EMRAB OPERON"/>
    <property type="match status" value="1"/>
</dbReference>
<dbReference type="PATRIC" id="fig|1423755.3.peg.90"/>
<dbReference type="STRING" id="1423755.FC40_GL000079"/>
<accession>A0A0R1WP21</accession>
<dbReference type="AlphaFoldDB" id="A0A0R1WP21"/>
<dbReference type="InterPro" id="IPR036390">
    <property type="entry name" value="WH_DNA-bd_sf"/>
</dbReference>
<dbReference type="GO" id="GO:0003677">
    <property type="term" value="F:DNA binding"/>
    <property type="evidence" value="ECO:0007669"/>
    <property type="project" value="UniProtKB-KW"/>
</dbReference>
<dbReference type="SUPFAM" id="SSF46785">
    <property type="entry name" value="Winged helix' DNA-binding domain"/>
    <property type="match status" value="1"/>
</dbReference>
<evidence type="ECO:0000256" key="1">
    <source>
        <dbReference type="ARBA" id="ARBA00023015"/>
    </source>
</evidence>
<evidence type="ECO:0000256" key="2">
    <source>
        <dbReference type="ARBA" id="ARBA00023125"/>
    </source>
</evidence>
<dbReference type="Proteomes" id="UP000051054">
    <property type="component" value="Unassembled WGS sequence"/>
</dbReference>
<dbReference type="InterPro" id="IPR036388">
    <property type="entry name" value="WH-like_DNA-bd_sf"/>
</dbReference>
<gene>
    <name evidence="5" type="ORF">FC40_GL000079</name>
</gene>
<dbReference type="GO" id="GO:0003700">
    <property type="term" value="F:DNA-binding transcription factor activity"/>
    <property type="evidence" value="ECO:0007669"/>
    <property type="project" value="InterPro"/>
</dbReference>
<dbReference type="eggNOG" id="COG1846">
    <property type="taxonomic scope" value="Bacteria"/>
</dbReference>
<organism evidence="5 6">
    <name type="scientific">Ligilactobacillus hayakitensis DSM 18933 = JCM 14209</name>
    <dbReference type="NCBI Taxonomy" id="1423755"/>
    <lineage>
        <taxon>Bacteria</taxon>
        <taxon>Bacillati</taxon>
        <taxon>Bacillota</taxon>
        <taxon>Bacilli</taxon>
        <taxon>Lactobacillales</taxon>
        <taxon>Lactobacillaceae</taxon>
        <taxon>Ligilactobacillus</taxon>
    </lineage>
</organism>